<name>A0A449B7G5_9BACT</name>
<evidence type="ECO:0000313" key="1">
    <source>
        <dbReference type="EMBL" id="VEU76520.1"/>
    </source>
</evidence>
<reference evidence="1 2" key="1">
    <citation type="submission" date="2019-01" db="EMBL/GenBank/DDBJ databases">
        <authorList>
            <consortium name="Pathogen Informatics"/>
        </authorList>
    </citation>
    <scope>NUCLEOTIDE SEQUENCE [LARGE SCALE GENOMIC DNA]</scope>
    <source>
        <strain evidence="1 2">NCTC10179</strain>
    </source>
</reference>
<proteinExistence type="predicted"/>
<dbReference type="AlphaFoldDB" id="A0A449B7G5"/>
<organism evidence="1 2">
    <name type="scientific">Mycoplasmopsis columboralis</name>
    <dbReference type="NCBI Taxonomy" id="171282"/>
    <lineage>
        <taxon>Bacteria</taxon>
        <taxon>Bacillati</taxon>
        <taxon>Mycoplasmatota</taxon>
        <taxon>Mycoplasmoidales</taxon>
        <taxon>Metamycoplasmataceae</taxon>
        <taxon>Mycoplasmopsis</taxon>
    </lineage>
</organism>
<protein>
    <recommendedName>
        <fullName evidence="3">Nucleotidyltransferase</fullName>
    </recommendedName>
</protein>
<dbReference type="Proteomes" id="UP000289497">
    <property type="component" value="Chromosome"/>
</dbReference>
<evidence type="ECO:0000313" key="2">
    <source>
        <dbReference type="Proteomes" id="UP000289497"/>
    </source>
</evidence>
<sequence>MYKFVTDKKSIKEIKTFSLNLINKLVVSINKEKKISVQWRLVGSGARNLITENGKKEIDFDFNLIINKIKEPQYEDLKKLKDYVRMHLNKKLSDFGYRDSEDSTSSLTTHLIKIKKSSREFKIDIAIVKVEKNSDWYRLIHKKTGDTDKDEWKWEKGPNSNELIKRAQILKKNGWWLETRQAYLTKKNLYLSRGDKNHSSYICFSEAVNEIYNKYSK</sequence>
<accession>A0A449B7G5</accession>
<gene>
    <name evidence="1" type="ORF">NCTC10179_00716</name>
</gene>
<dbReference type="EMBL" id="LR215039">
    <property type="protein sequence ID" value="VEU76520.1"/>
    <property type="molecule type" value="Genomic_DNA"/>
</dbReference>
<keyword evidence="2" id="KW-1185">Reference proteome</keyword>
<dbReference type="OrthoDB" id="1654075at2"/>
<dbReference type="KEGG" id="mcou:NCTC10179_00716"/>
<evidence type="ECO:0008006" key="3">
    <source>
        <dbReference type="Google" id="ProtNLM"/>
    </source>
</evidence>
<dbReference type="RefSeq" id="WP_036435278.1">
    <property type="nucleotide sequence ID" value="NZ_LR215039.1"/>
</dbReference>